<feature type="chain" id="PRO_5034723932" evidence="2">
    <location>
        <begin position="20"/>
        <end position="182"/>
    </location>
</feature>
<comment type="caution">
    <text evidence="3">The sequence shown here is derived from an EMBL/GenBank/DDBJ whole genome shotgun (WGS) entry which is preliminary data.</text>
</comment>
<dbReference type="EMBL" id="JADCTT010000010">
    <property type="protein sequence ID" value="KAF9747149.1"/>
    <property type="molecule type" value="Genomic_DNA"/>
</dbReference>
<evidence type="ECO:0000313" key="4">
    <source>
        <dbReference type="Proteomes" id="UP000616885"/>
    </source>
</evidence>
<dbReference type="AlphaFoldDB" id="A0A8H7N3B3"/>
<dbReference type="Proteomes" id="UP000616885">
    <property type="component" value="Unassembled WGS sequence"/>
</dbReference>
<reference evidence="3" key="1">
    <citation type="submission" date="2020-10" db="EMBL/GenBank/DDBJ databases">
        <title>High-Quality Genome Resource of Clonostachys rosea strain S41 by Oxford Nanopore Long-Read Sequencing.</title>
        <authorList>
            <person name="Wang H."/>
        </authorList>
    </citation>
    <scope>NUCLEOTIDE SEQUENCE</scope>
    <source>
        <strain evidence="3">S41</strain>
    </source>
</reference>
<feature type="region of interest" description="Disordered" evidence="1">
    <location>
        <begin position="87"/>
        <end position="119"/>
    </location>
</feature>
<accession>A0A8H7N3B3</accession>
<keyword evidence="2" id="KW-0732">Signal</keyword>
<feature type="signal peptide" evidence="2">
    <location>
        <begin position="1"/>
        <end position="19"/>
    </location>
</feature>
<gene>
    <name evidence="3" type="ORF">IM811_002483</name>
</gene>
<protein>
    <submittedName>
        <fullName evidence="3">Uncharacterized protein</fullName>
    </submittedName>
</protein>
<evidence type="ECO:0000256" key="2">
    <source>
        <dbReference type="SAM" id="SignalP"/>
    </source>
</evidence>
<name>A0A8H7N3B3_BIOOC</name>
<organism evidence="3 4">
    <name type="scientific">Bionectria ochroleuca</name>
    <name type="common">Gliocladium roseum</name>
    <dbReference type="NCBI Taxonomy" id="29856"/>
    <lineage>
        <taxon>Eukaryota</taxon>
        <taxon>Fungi</taxon>
        <taxon>Dikarya</taxon>
        <taxon>Ascomycota</taxon>
        <taxon>Pezizomycotina</taxon>
        <taxon>Sordariomycetes</taxon>
        <taxon>Hypocreomycetidae</taxon>
        <taxon>Hypocreales</taxon>
        <taxon>Bionectriaceae</taxon>
        <taxon>Clonostachys</taxon>
    </lineage>
</organism>
<evidence type="ECO:0000313" key="3">
    <source>
        <dbReference type="EMBL" id="KAF9747149.1"/>
    </source>
</evidence>
<feature type="compositionally biased region" description="Low complexity" evidence="1">
    <location>
        <begin position="94"/>
        <end position="106"/>
    </location>
</feature>
<proteinExistence type="predicted"/>
<sequence length="182" mass="19554">MKFATTLFGLLGSAAMASAATVTFWTLDDQVRTVTFTSNENRWPIAPVTVSNKEKTVVTFPDNYVGNWYSTIEGEAKAAHPFLARSSSEAGVARPTSTSPPSMTRPCRTRRTSRSCGPLARAAPGLAATRAPGLVAKPSTSFGMMSRPRLPSRLISSRLSVSVPLPFSLLPSFKSQQSLFLV</sequence>
<evidence type="ECO:0000256" key="1">
    <source>
        <dbReference type="SAM" id="MobiDB-lite"/>
    </source>
</evidence>